<dbReference type="InterPro" id="IPR029060">
    <property type="entry name" value="PIN-like_dom_sf"/>
</dbReference>
<evidence type="ECO:0000313" key="8">
    <source>
        <dbReference type="EMBL" id="MCV2369831.1"/>
    </source>
</evidence>
<name>A0ABT2YIF4_9BURK</name>
<feature type="domain" description="PIN" evidence="7">
    <location>
        <begin position="2"/>
        <end position="122"/>
    </location>
</feature>
<comment type="similarity">
    <text evidence="6">Belongs to the PINc/VapC protein family.</text>
</comment>
<dbReference type="SUPFAM" id="SSF88723">
    <property type="entry name" value="PIN domain-like"/>
    <property type="match status" value="1"/>
</dbReference>
<feature type="binding site" evidence="6">
    <location>
        <position position="5"/>
    </location>
    <ligand>
        <name>Mg(2+)</name>
        <dbReference type="ChEBI" id="CHEBI:18420"/>
    </ligand>
</feature>
<comment type="cofactor">
    <cofactor evidence="6">
        <name>Mg(2+)</name>
        <dbReference type="ChEBI" id="CHEBI:18420"/>
    </cofactor>
</comment>
<evidence type="ECO:0000256" key="4">
    <source>
        <dbReference type="ARBA" id="ARBA00022801"/>
    </source>
</evidence>
<dbReference type="Pfam" id="PF01850">
    <property type="entry name" value="PIN"/>
    <property type="match status" value="1"/>
</dbReference>
<keyword evidence="5 6" id="KW-0460">Magnesium</keyword>
<keyword evidence="6" id="KW-0800">Toxin</keyword>
<dbReference type="EMBL" id="JAJIRN010000007">
    <property type="protein sequence ID" value="MCV2369831.1"/>
    <property type="molecule type" value="Genomic_DNA"/>
</dbReference>
<comment type="caution">
    <text evidence="8">The sequence shown here is derived from an EMBL/GenBank/DDBJ whole genome shotgun (WGS) entry which is preliminary data.</text>
</comment>
<dbReference type="PANTHER" id="PTHR42740:SF1">
    <property type="entry name" value="RIBONUCLEASE VAPC3"/>
    <property type="match status" value="1"/>
</dbReference>
<keyword evidence="9" id="KW-1185">Reference proteome</keyword>
<dbReference type="PANTHER" id="PTHR42740">
    <property type="entry name" value="RIBONUCLEASE VAPC3"/>
    <property type="match status" value="1"/>
</dbReference>
<protein>
    <recommendedName>
        <fullName evidence="6">Ribonuclease VapC</fullName>
        <shortName evidence="6">RNase VapC</shortName>
        <ecNumber evidence="6">3.1.-.-</ecNumber>
    </recommendedName>
    <alternativeName>
        <fullName evidence="6">Toxin VapC</fullName>
    </alternativeName>
</protein>
<keyword evidence="1 6" id="KW-1277">Toxin-antitoxin system</keyword>
<evidence type="ECO:0000256" key="5">
    <source>
        <dbReference type="ARBA" id="ARBA00022842"/>
    </source>
</evidence>
<reference evidence="8 9" key="1">
    <citation type="submission" date="2021-11" db="EMBL/GenBank/DDBJ databases">
        <authorList>
            <person name="Liang Q."/>
            <person name="Mou H."/>
            <person name="Liu Z."/>
        </authorList>
    </citation>
    <scope>NUCLEOTIDE SEQUENCE [LARGE SCALE GENOMIC DNA]</scope>
    <source>
        <strain evidence="8 9">CHU3</strain>
    </source>
</reference>
<evidence type="ECO:0000259" key="7">
    <source>
        <dbReference type="Pfam" id="PF01850"/>
    </source>
</evidence>
<dbReference type="CDD" id="cd18760">
    <property type="entry name" value="PIN_MtVapC3-like"/>
    <property type="match status" value="1"/>
</dbReference>
<gene>
    <name evidence="6" type="primary">vapC</name>
    <name evidence="8" type="ORF">LNV07_17250</name>
</gene>
<evidence type="ECO:0000256" key="3">
    <source>
        <dbReference type="ARBA" id="ARBA00022723"/>
    </source>
</evidence>
<evidence type="ECO:0000256" key="6">
    <source>
        <dbReference type="HAMAP-Rule" id="MF_00265"/>
    </source>
</evidence>
<organism evidence="8 9">
    <name type="scientific">Roseateles oligotrophus</name>
    <dbReference type="NCBI Taxonomy" id="1769250"/>
    <lineage>
        <taxon>Bacteria</taxon>
        <taxon>Pseudomonadati</taxon>
        <taxon>Pseudomonadota</taxon>
        <taxon>Betaproteobacteria</taxon>
        <taxon>Burkholderiales</taxon>
        <taxon>Sphaerotilaceae</taxon>
        <taxon>Roseateles</taxon>
    </lineage>
</organism>
<dbReference type="InterPro" id="IPR002716">
    <property type="entry name" value="PIN_dom"/>
</dbReference>
<sequence length="133" mass="14810">MILVDSSVWIDFFNGRDTVGVRRLSDLLEDASAPLALADLVLFEVLRGFRDERDYLAARRALGALDVVDIGGEESALHAAEHYRALRAGGFTVNSPVDVLQASFCIENDYALLHSDRDFDAMEAMRGLKVWKH</sequence>
<proteinExistence type="inferred from homology"/>
<keyword evidence="2 6" id="KW-0540">Nuclease</keyword>
<dbReference type="Gene3D" id="3.40.50.1010">
    <property type="entry name" value="5'-nuclease"/>
    <property type="match status" value="1"/>
</dbReference>
<feature type="binding site" evidence="6">
    <location>
        <position position="98"/>
    </location>
    <ligand>
        <name>Mg(2+)</name>
        <dbReference type="ChEBI" id="CHEBI:18420"/>
    </ligand>
</feature>
<dbReference type="RefSeq" id="WP_263572412.1">
    <property type="nucleotide sequence ID" value="NZ_JAJIRN010000007.1"/>
</dbReference>
<evidence type="ECO:0000256" key="2">
    <source>
        <dbReference type="ARBA" id="ARBA00022722"/>
    </source>
</evidence>
<comment type="function">
    <text evidence="6">Toxic component of a toxin-antitoxin (TA) system. An RNase.</text>
</comment>
<accession>A0ABT2YIF4</accession>
<dbReference type="EC" id="3.1.-.-" evidence="6"/>
<dbReference type="InterPro" id="IPR022907">
    <property type="entry name" value="VapC_family"/>
</dbReference>
<evidence type="ECO:0000313" key="9">
    <source>
        <dbReference type="Proteomes" id="UP001209701"/>
    </source>
</evidence>
<dbReference type="Proteomes" id="UP001209701">
    <property type="component" value="Unassembled WGS sequence"/>
</dbReference>
<dbReference type="HAMAP" id="MF_00265">
    <property type="entry name" value="VapC_Nob1"/>
    <property type="match status" value="1"/>
</dbReference>
<keyword evidence="3 6" id="KW-0479">Metal-binding</keyword>
<evidence type="ECO:0000256" key="1">
    <source>
        <dbReference type="ARBA" id="ARBA00022649"/>
    </source>
</evidence>
<keyword evidence="4 6" id="KW-0378">Hydrolase</keyword>
<dbReference type="InterPro" id="IPR051749">
    <property type="entry name" value="PINc/VapC_TA_RNase"/>
</dbReference>